<proteinExistence type="predicted"/>
<evidence type="ECO:0008006" key="3">
    <source>
        <dbReference type="Google" id="ProtNLM"/>
    </source>
</evidence>
<organism evidence="1 2">
    <name type="scientific">Filimonas zeae</name>
    <dbReference type="NCBI Taxonomy" id="1737353"/>
    <lineage>
        <taxon>Bacteria</taxon>
        <taxon>Pseudomonadati</taxon>
        <taxon>Bacteroidota</taxon>
        <taxon>Chitinophagia</taxon>
        <taxon>Chitinophagales</taxon>
        <taxon>Chitinophagaceae</taxon>
        <taxon>Filimonas</taxon>
    </lineage>
</organism>
<evidence type="ECO:0000313" key="1">
    <source>
        <dbReference type="EMBL" id="GGH65929.1"/>
    </source>
</evidence>
<protein>
    <recommendedName>
        <fullName evidence="3">DUF4279 domain-containing protein</fullName>
    </recommendedName>
</protein>
<dbReference type="RefSeq" id="WP_188951852.1">
    <property type="nucleotide sequence ID" value="NZ_BMIB01000002.1"/>
</dbReference>
<comment type="caution">
    <text evidence="1">The sequence shown here is derived from an EMBL/GenBank/DDBJ whole genome shotgun (WGS) entry which is preliminary data.</text>
</comment>
<evidence type="ECO:0000313" key="2">
    <source>
        <dbReference type="Proteomes" id="UP000627292"/>
    </source>
</evidence>
<keyword evidence="2" id="KW-1185">Reference proteome</keyword>
<dbReference type="InterPro" id="IPR025459">
    <property type="entry name" value="DUF4279"/>
</dbReference>
<sequence>MVEIKLIFSVVGASLNPLSLSEVIKIAATRYWFKDDVIPNRAKLIRRKETCWEYAFDVLNTLDVNEVTGMFLLKFDSVLEALALYINGNNLESKLSLVVKMYGETPAVQFDKEFLKKIAQINAELEIDLYMIDENDKSDV</sequence>
<dbReference type="Proteomes" id="UP000627292">
    <property type="component" value="Unassembled WGS sequence"/>
</dbReference>
<dbReference type="EMBL" id="BMIB01000002">
    <property type="protein sequence ID" value="GGH65929.1"/>
    <property type="molecule type" value="Genomic_DNA"/>
</dbReference>
<reference evidence="1" key="1">
    <citation type="journal article" date="2014" name="Int. J. Syst. Evol. Microbiol.">
        <title>Complete genome sequence of Corynebacterium casei LMG S-19264T (=DSM 44701T), isolated from a smear-ripened cheese.</title>
        <authorList>
            <consortium name="US DOE Joint Genome Institute (JGI-PGF)"/>
            <person name="Walter F."/>
            <person name="Albersmeier A."/>
            <person name="Kalinowski J."/>
            <person name="Ruckert C."/>
        </authorList>
    </citation>
    <scope>NUCLEOTIDE SEQUENCE</scope>
    <source>
        <strain evidence="1">CGMCC 1.15290</strain>
    </source>
</reference>
<dbReference type="Pfam" id="PF14106">
    <property type="entry name" value="DUF4279"/>
    <property type="match status" value="1"/>
</dbReference>
<name>A0A917IXP0_9BACT</name>
<gene>
    <name evidence="1" type="ORF">GCM10011379_19590</name>
</gene>
<reference evidence="1" key="2">
    <citation type="submission" date="2020-09" db="EMBL/GenBank/DDBJ databases">
        <authorList>
            <person name="Sun Q."/>
            <person name="Zhou Y."/>
        </authorList>
    </citation>
    <scope>NUCLEOTIDE SEQUENCE</scope>
    <source>
        <strain evidence="1">CGMCC 1.15290</strain>
    </source>
</reference>
<accession>A0A917IXP0</accession>
<dbReference type="AlphaFoldDB" id="A0A917IXP0"/>